<accession>A0A2P2K3J3</accession>
<dbReference type="AlphaFoldDB" id="A0A2P2K3J3"/>
<reference evidence="1" key="1">
    <citation type="submission" date="2018-02" db="EMBL/GenBank/DDBJ databases">
        <title>Rhizophora mucronata_Transcriptome.</title>
        <authorList>
            <person name="Meera S.P."/>
            <person name="Sreeshan A."/>
            <person name="Augustine A."/>
        </authorList>
    </citation>
    <scope>NUCLEOTIDE SEQUENCE</scope>
    <source>
        <tissue evidence="1">Leaf</tissue>
    </source>
</reference>
<organism evidence="1">
    <name type="scientific">Rhizophora mucronata</name>
    <name type="common">Asiatic mangrove</name>
    <dbReference type="NCBI Taxonomy" id="61149"/>
    <lineage>
        <taxon>Eukaryota</taxon>
        <taxon>Viridiplantae</taxon>
        <taxon>Streptophyta</taxon>
        <taxon>Embryophyta</taxon>
        <taxon>Tracheophyta</taxon>
        <taxon>Spermatophyta</taxon>
        <taxon>Magnoliopsida</taxon>
        <taxon>eudicotyledons</taxon>
        <taxon>Gunneridae</taxon>
        <taxon>Pentapetalae</taxon>
        <taxon>rosids</taxon>
        <taxon>fabids</taxon>
        <taxon>Malpighiales</taxon>
        <taxon>Rhizophoraceae</taxon>
        <taxon>Rhizophora</taxon>
    </lineage>
</organism>
<proteinExistence type="predicted"/>
<evidence type="ECO:0000313" key="1">
    <source>
        <dbReference type="EMBL" id="MBX00300.1"/>
    </source>
</evidence>
<sequence length="43" mass="4798">MCVCVCEKLAKIANNLSLGKCRCQILNYYPCNQADNNKITSSE</sequence>
<name>A0A2P2K3J3_RHIMU</name>
<protein>
    <submittedName>
        <fullName evidence="1">Uncharacterized protein</fullName>
    </submittedName>
</protein>
<dbReference type="EMBL" id="GGEC01019816">
    <property type="protein sequence ID" value="MBX00300.1"/>
    <property type="molecule type" value="Transcribed_RNA"/>
</dbReference>